<organism evidence="6 7">
    <name type="scientific">Xanthobacter autotrophicus (strain ATCC BAA-1158 / Py2)</name>
    <dbReference type="NCBI Taxonomy" id="78245"/>
    <lineage>
        <taxon>Bacteria</taxon>
        <taxon>Pseudomonadati</taxon>
        <taxon>Pseudomonadota</taxon>
        <taxon>Alphaproteobacteria</taxon>
        <taxon>Hyphomicrobiales</taxon>
        <taxon>Xanthobacteraceae</taxon>
        <taxon>Xanthobacter</taxon>
    </lineage>
</organism>
<sequence>MTYAICDMNVPMRFDLRHVRAFVLLSEELHFSRAAQRAHMTQPAMSRLIRDLEQDVGVPLIARTTRSVELTEAGKAFLADGRAALERLERAVTNARRTASGEVGLLRIGYMDFAINGRLPEFLSAFSRYRPEIRLEISFIPTFKQQEALLAERIDIGFMIGPFEEPSMESYTFDDNRYVALLPITHPLSNVRTLRLSDLADQPFVLGSGENWGAFRNAFFSICHRAGFTPRITQEASSSEGIFGLVAAGAGVSVYASCVRNLQRRGIVIRDLDDVSEKIVTVAAWATPVRSPAVSIFTDFLLRVWGSV</sequence>
<dbReference type="FunFam" id="1.10.10.10:FF:000001">
    <property type="entry name" value="LysR family transcriptional regulator"/>
    <property type="match status" value="1"/>
</dbReference>
<dbReference type="GO" id="GO:0032993">
    <property type="term" value="C:protein-DNA complex"/>
    <property type="evidence" value="ECO:0007669"/>
    <property type="project" value="TreeGrafter"/>
</dbReference>
<proteinExistence type="inferred from homology"/>
<dbReference type="eggNOG" id="COG0583">
    <property type="taxonomic scope" value="Bacteria"/>
</dbReference>
<dbReference type="InterPro" id="IPR000847">
    <property type="entry name" value="LysR_HTH_N"/>
</dbReference>
<dbReference type="Gene3D" id="1.10.10.10">
    <property type="entry name" value="Winged helix-like DNA-binding domain superfamily/Winged helix DNA-binding domain"/>
    <property type="match status" value="1"/>
</dbReference>
<evidence type="ECO:0000256" key="1">
    <source>
        <dbReference type="ARBA" id="ARBA00009437"/>
    </source>
</evidence>
<keyword evidence="3" id="KW-0238">DNA-binding</keyword>
<dbReference type="HOGENOM" id="CLU_039613_6_4_5"/>
<reference evidence="6 7" key="1">
    <citation type="submission" date="2007-07" db="EMBL/GenBank/DDBJ databases">
        <title>Complete sequence of chromosome of Xanthobacter autotrophicus Py2.</title>
        <authorList>
            <consortium name="US DOE Joint Genome Institute"/>
            <person name="Copeland A."/>
            <person name="Lucas S."/>
            <person name="Lapidus A."/>
            <person name="Barry K."/>
            <person name="Glavina del Rio T."/>
            <person name="Hammon N."/>
            <person name="Israni S."/>
            <person name="Dalin E."/>
            <person name="Tice H."/>
            <person name="Pitluck S."/>
            <person name="Sims D."/>
            <person name="Brettin T."/>
            <person name="Bruce D."/>
            <person name="Detter J.C."/>
            <person name="Han C."/>
            <person name="Tapia R."/>
            <person name="Brainard J."/>
            <person name="Schmutz J."/>
            <person name="Larimer F."/>
            <person name="Land M."/>
            <person name="Hauser L."/>
            <person name="Kyrpides N."/>
            <person name="Kim E."/>
            <person name="Ensigns S.A."/>
            <person name="Richardson P."/>
        </authorList>
    </citation>
    <scope>NUCLEOTIDE SEQUENCE [LARGE SCALE GENOMIC DNA]</scope>
    <source>
        <strain evidence="7">ATCC BAA-1158 / Py2</strain>
    </source>
</reference>
<keyword evidence="4" id="KW-0804">Transcription</keyword>
<dbReference type="Gene3D" id="3.40.190.10">
    <property type="entry name" value="Periplasmic binding protein-like II"/>
    <property type="match status" value="2"/>
</dbReference>
<gene>
    <name evidence="6" type="ordered locus">Xaut_0855</name>
</gene>
<keyword evidence="7" id="KW-1185">Reference proteome</keyword>
<dbReference type="GO" id="GO:0003700">
    <property type="term" value="F:DNA-binding transcription factor activity"/>
    <property type="evidence" value="ECO:0007669"/>
    <property type="project" value="InterPro"/>
</dbReference>
<accession>A7IDL3</accession>
<comment type="similarity">
    <text evidence="1">Belongs to the LysR transcriptional regulatory family.</text>
</comment>
<dbReference type="KEGG" id="xau:Xaut_0855"/>
<evidence type="ECO:0000259" key="5">
    <source>
        <dbReference type="PROSITE" id="PS50931"/>
    </source>
</evidence>
<dbReference type="OrthoDB" id="9795022at2"/>
<evidence type="ECO:0000313" key="7">
    <source>
        <dbReference type="Proteomes" id="UP000002417"/>
    </source>
</evidence>
<dbReference type="SUPFAM" id="SSF46785">
    <property type="entry name" value="Winged helix' DNA-binding domain"/>
    <property type="match status" value="1"/>
</dbReference>
<keyword evidence="2" id="KW-0805">Transcription regulation</keyword>
<evidence type="ECO:0000313" key="6">
    <source>
        <dbReference type="EMBL" id="ABS66106.1"/>
    </source>
</evidence>
<protein>
    <submittedName>
        <fullName evidence="6">Transcriptional regulator, LysR family</fullName>
    </submittedName>
</protein>
<dbReference type="CDD" id="cd08414">
    <property type="entry name" value="PBP2_LTTR_aromatics_like"/>
    <property type="match status" value="1"/>
</dbReference>
<dbReference type="Pfam" id="PF03466">
    <property type="entry name" value="LysR_substrate"/>
    <property type="match status" value="1"/>
</dbReference>
<feature type="domain" description="HTH lysR-type" evidence="5">
    <location>
        <begin position="14"/>
        <end position="71"/>
    </location>
</feature>
<dbReference type="EMBL" id="CP000781">
    <property type="protein sequence ID" value="ABS66106.1"/>
    <property type="molecule type" value="Genomic_DNA"/>
</dbReference>
<dbReference type="STRING" id="78245.Xaut_0855"/>
<evidence type="ECO:0000256" key="3">
    <source>
        <dbReference type="ARBA" id="ARBA00023125"/>
    </source>
</evidence>
<dbReference type="SUPFAM" id="SSF53850">
    <property type="entry name" value="Periplasmic binding protein-like II"/>
    <property type="match status" value="1"/>
</dbReference>
<name>A7IDL3_XANP2</name>
<dbReference type="InterPro" id="IPR036390">
    <property type="entry name" value="WH_DNA-bd_sf"/>
</dbReference>
<dbReference type="AlphaFoldDB" id="A7IDL3"/>
<dbReference type="Proteomes" id="UP000002417">
    <property type="component" value="Chromosome"/>
</dbReference>
<evidence type="ECO:0000256" key="4">
    <source>
        <dbReference type="ARBA" id="ARBA00023163"/>
    </source>
</evidence>
<dbReference type="GO" id="GO:0003677">
    <property type="term" value="F:DNA binding"/>
    <property type="evidence" value="ECO:0007669"/>
    <property type="project" value="UniProtKB-KW"/>
</dbReference>
<dbReference type="PANTHER" id="PTHR30346">
    <property type="entry name" value="TRANSCRIPTIONAL DUAL REGULATOR HCAR-RELATED"/>
    <property type="match status" value="1"/>
</dbReference>
<dbReference type="InterPro" id="IPR036388">
    <property type="entry name" value="WH-like_DNA-bd_sf"/>
</dbReference>
<evidence type="ECO:0000256" key="2">
    <source>
        <dbReference type="ARBA" id="ARBA00023015"/>
    </source>
</evidence>
<dbReference type="PROSITE" id="PS50931">
    <property type="entry name" value="HTH_LYSR"/>
    <property type="match status" value="1"/>
</dbReference>
<dbReference type="InterPro" id="IPR005119">
    <property type="entry name" value="LysR_subst-bd"/>
</dbReference>
<dbReference type="PhylomeDB" id="A7IDL3"/>
<dbReference type="PANTHER" id="PTHR30346:SF0">
    <property type="entry name" value="HCA OPERON TRANSCRIPTIONAL ACTIVATOR HCAR"/>
    <property type="match status" value="1"/>
</dbReference>
<dbReference type="Pfam" id="PF00126">
    <property type="entry name" value="HTH_1"/>
    <property type="match status" value="1"/>
</dbReference>
<dbReference type="PRINTS" id="PR00039">
    <property type="entry name" value="HTHLYSR"/>
</dbReference>